<feature type="compositionally biased region" description="Low complexity" evidence="2">
    <location>
        <begin position="274"/>
        <end position="285"/>
    </location>
</feature>
<dbReference type="STRING" id="1220924.W2RTU3"/>
<organism evidence="4 5">
    <name type="scientific">Cyphellophora europaea (strain CBS 101466)</name>
    <name type="common">Phialophora europaea</name>
    <dbReference type="NCBI Taxonomy" id="1220924"/>
    <lineage>
        <taxon>Eukaryota</taxon>
        <taxon>Fungi</taxon>
        <taxon>Dikarya</taxon>
        <taxon>Ascomycota</taxon>
        <taxon>Pezizomycotina</taxon>
        <taxon>Eurotiomycetes</taxon>
        <taxon>Chaetothyriomycetidae</taxon>
        <taxon>Chaetothyriales</taxon>
        <taxon>Cyphellophoraceae</taxon>
        <taxon>Cyphellophora</taxon>
    </lineage>
</organism>
<dbReference type="GO" id="GO:0030686">
    <property type="term" value="C:90S preribosome"/>
    <property type="evidence" value="ECO:0007669"/>
    <property type="project" value="TreeGrafter"/>
</dbReference>
<dbReference type="GeneID" id="19972745"/>
<accession>W2RTU3</accession>
<feature type="compositionally biased region" description="Acidic residues" evidence="2">
    <location>
        <begin position="185"/>
        <end position="196"/>
    </location>
</feature>
<evidence type="ECO:0000256" key="2">
    <source>
        <dbReference type="SAM" id="MobiDB-lite"/>
    </source>
</evidence>
<dbReference type="PANTHER" id="PTHR23325:SF1">
    <property type="entry name" value="SERUM RESPONSE FACTOR-BINDING PROTEIN 1"/>
    <property type="match status" value="1"/>
</dbReference>
<keyword evidence="1" id="KW-0175">Coiled coil</keyword>
<dbReference type="InterPro" id="IPR037393">
    <property type="entry name" value="Bud22/SRFB1"/>
</dbReference>
<protein>
    <recommendedName>
        <fullName evidence="3">Bud22 domain-containing protein</fullName>
    </recommendedName>
</protein>
<dbReference type="eggNOG" id="ENOG502S6Z4">
    <property type="taxonomic scope" value="Eukaryota"/>
</dbReference>
<gene>
    <name evidence="4" type="ORF">HMPREF1541_05406</name>
</gene>
<dbReference type="GO" id="GO:0030490">
    <property type="term" value="P:maturation of SSU-rRNA"/>
    <property type="evidence" value="ECO:0007669"/>
    <property type="project" value="TreeGrafter"/>
</dbReference>
<feature type="compositionally biased region" description="Polar residues" evidence="2">
    <location>
        <begin position="372"/>
        <end position="381"/>
    </location>
</feature>
<dbReference type="Proteomes" id="UP000030752">
    <property type="component" value="Unassembled WGS sequence"/>
</dbReference>
<evidence type="ECO:0000313" key="4">
    <source>
        <dbReference type="EMBL" id="ETN39183.1"/>
    </source>
</evidence>
<name>W2RTU3_CYPE1</name>
<feature type="region of interest" description="Disordered" evidence="2">
    <location>
        <begin position="158"/>
        <end position="420"/>
    </location>
</feature>
<dbReference type="AlphaFoldDB" id="W2RTU3"/>
<dbReference type="InterPro" id="IPR015158">
    <property type="entry name" value="Bud22_dom"/>
</dbReference>
<dbReference type="OrthoDB" id="3364872at2759"/>
<dbReference type="PANTHER" id="PTHR23325">
    <property type="entry name" value="SERUM RESPONSE FACTOR-BINDING"/>
    <property type="match status" value="1"/>
</dbReference>
<proteinExistence type="predicted"/>
<dbReference type="GO" id="GO:0005634">
    <property type="term" value="C:nucleus"/>
    <property type="evidence" value="ECO:0007669"/>
    <property type="project" value="TreeGrafter"/>
</dbReference>
<dbReference type="Pfam" id="PF09073">
    <property type="entry name" value="BUD22"/>
    <property type="match status" value="1"/>
</dbReference>
<dbReference type="HOGENOM" id="CLU_029647_0_0_1"/>
<keyword evidence="5" id="KW-1185">Reference proteome</keyword>
<feature type="compositionally biased region" description="Basic and acidic residues" evidence="2">
    <location>
        <begin position="327"/>
        <end position="343"/>
    </location>
</feature>
<dbReference type="RefSeq" id="XP_008717968.1">
    <property type="nucleotide sequence ID" value="XM_008719746.1"/>
</dbReference>
<dbReference type="VEuPathDB" id="FungiDB:HMPREF1541_05406"/>
<evidence type="ECO:0000259" key="3">
    <source>
        <dbReference type="Pfam" id="PF09073"/>
    </source>
</evidence>
<evidence type="ECO:0000313" key="5">
    <source>
        <dbReference type="Proteomes" id="UP000030752"/>
    </source>
</evidence>
<reference evidence="4 5" key="1">
    <citation type="submission" date="2013-03" db="EMBL/GenBank/DDBJ databases">
        <title>The Genome Sequence of Phialophora europaea CBS 101466.</title>
        <authorList>
            <consortium name="The Broad Institute Genomics Platform"/>
            <person name="Cuomo C."/>
            <person name="de Hoog S."/>
            <person name="Gorbushina A."/>
            <person name="Walker B."/>
            <person name="Young S.K."/>
            <person name="Zeng Q."/>
            <person name="Gargeya S."/>
            <person name="Fitzgerald M."/>
            <person name="Haas B."/>
            <person name="Abouelleil A."/>
            <person name="Allen A.W."/>
            <person name="Alvarado L."/>
            <person name="Arachchi H.M."/>
            <person name="Berlin A.M."/>
            <person name="Chapman S.B."/>
            <person name="Gainer-Dewar J."/>
            <person name="Goldberg J."/>
            <person name="Griggs A."/>
            <person name="Gujja S."/>
            <person name="Hansen M."/>
            <person name="Howarth C."/>
            <person name="Imamovic A."/>
            <person name="Ireland A."/>
            <person name="Larimer J."/>
            <person name="McCowan C."/>
            <person name="Murphy C."/>
            <person name="Pearson M."/>
            <person name="Poon T.W."/>
            <person name="Priest M."/>
            <person name="Roberts A."/>
            <person name="Saif S."/>
            <person name="Shea T."/>
            <person name="Sisk P."/>
            <person name="Sykes S."/>
            <person name="Wortman J."/>
            <person name="Nusbaum C."/>
            <person name="Birren B."/>
        </authorList>
    </citation>
    <scope>NUCLEOTIDE SEQUENCE [LARGE SCALE GENOMIC DNA]</scope>
    <source>
        <strain evidence="4 5">CBS 101466</strain>
    </source>
</reference>
<evidence type="ECO:0000256" key="1">
    <source>
        <dbReference type="ARBA" id="ARBA00023054"/>
    </source>
</evidence>
<feature type="domain" description="Bud22" evidence="3">
    <location>
        <begin position="34"/>
        <end position="420"/>
    </location>
</feature>
<sequence>MPKRKRDDANDGLSTRATSQLGAQQLARFRGLVEQSQKSLVSALRLARGFERQKMGRRQKNANKDPKTLLQRREELIVLKQLDLSNIAKNHMVKTYMKSKRIRESAAFVVVYGQQPKLDTVTAVEGVVIGRLFNSQPVKVAVSKIMADAYEVLGLQNPADGKSKAKAPSTDADVKSSNTAVPELDPMDITEDEEQSADDRPLVASDDDISGSDDGLERHQDRSVPSGASMSFSSEESDEDDRQPRTSARTAKRRAARPSVSPPPMTAQTAFLPSLSMGGYYSGSDSSEDDAETRGPAQAKDRKNRRGQRARQQLAELKYGTNAKHLQKTDKSSTRDAGWDKRKGAVGPGSDGKRRSKLGKPLHGNPARDKTSSISMQAKTQTKPKRDDSGPLHPSWEAAKQRKMQSAAPPAFAGKKITFD</sequence>
<dbReference type="InParanoid" id="W2RTU3"/>
<dbReference type="EMBL" id="KB822721">
    <property type="protein sequence ID" value="ETN39183.1"/>
    <property type="molecule type" value="Genomic_DNA"/>
</dbReference>